<dbReference type="EMBL" id="LNQE01001549">
    <property type="protein sequence ID" value="KUG15576.1"/>
    <property type="molecule type" value="Genomic_DNA"/>
</dbReference>
<dbReference type="Pfam" id="PF00672">
    <property type="entry name" value="HAMP"/>
    <property type="match status" value="1"/>
</dbReference>
<dbReference type="CDD" id="cd06225">
    <property type="entry name" value="HAMP"/>
    <property type="match status" value="1"/>
</dbReference>
<keyword evidence="1" id="KW-0378">Hydrolase</keyword>
<dbReference type="PANTHER" id="PTHR43156">
    <property type="entry name" value="STAGE II SPORULATION PROTEIN E-RELATED"/>
    <property type="match status" value="1"/>
</dbReference>
<dbReference type="PROSITE" id="PS50885">
    <property type="entry name" value="HAMP"/>
    <property type="match status" value="1"/>
</dbReference>
<dbReference type="InterPro" id="IPR036457">
    <property type="entry name" value="PPM-type-like_dom_sf"/>
</dbReference>
<dbReference type="InterPro" id="IPR001932">
    <property type="entry name" value="PPM-type_phosphatase-like_dom"/>
</dbReference>
<dbReference type="InterPro" id="IPR052016">
    <property type="entry name" value="Bact_Sigma-Reg"/>
</dbReference>
<dbReference type="SMART" id="SM00304">
    <property type="entry name" value="HAMP"/>
    <property type="match status" value="1"/>
</dbReference>
<reference evidence="4" key="1">
    <citation type="journal article" date="2015" name="Proc. Natl. Acad. Sci. U.S.A.">
        <title>Networks of energetic and metabolic interactions define dynamics in microbial communities.</title>
        <authorList>
            <person name="Embree M."/>
            <person name="Liu J.K."/>
            <person name="Al-Bassam M.M."/>
            <person name="Zengler K."/>
        </authorList>
    </citation>
    <scope>NUCLEOTIDE SEQUENCE</scope>
</reference>
<keyword evidence="2" id="KW-0472">Membrane</keyword>
<dbReference type="PANTHER" id="PTHR43156:SF2">
    <property type="entry name" value="STAGE II SPORULATION PROTEIN E"/>
    <property type="match status" value="1"/>
</dbReference>
<feature type="domain" description="HAMP" evidence="3">
    <location>
        <begin position="341"/>
        <end position="393"/>
    </location>
</feature>
<organism evidence="4">
    <name type="scientific">hydrocarbon metagenome</name>
    <dbReference type="NCBI Taxonomy" id="938273"/>
    <lineage>
        <taxon>unclassified sequences</taxon>
        <taxon>metagenomes</taxon>
        <taxon>ecological metagenomes</taxon>
    </lineage>
</organism>
<proteinExistence type="predicted"/>
<dbReference type="GO" id="GO:0016791">
    <property type="term" value="F:phosphatase activity"/>
    <property type="evidence" value="ECO:0007669"/>
    <property type="project" value="TreeGrafter"/>
</dbReference>
<evidence type="ECO:0000313" key="4">
    <source>
        <dbReference type="EMBL" id="KUG15576.1"/>
    </source>
</evidence>
<dbReference type="SUPFAM" id="SSF158472">
    <property type="entry name" value="HAMP domain-like"/>
    <property type="match status" value="1"/>
</dbReference>
<evidence type="ECO:0000256" key="2">
    <source>
        <dbReference type="SAM" id="Phobius"/>
    </source>
</evidence>
<dbReference type="SMART" id="SM00331">
    <property type="entry name" value="PP2C_SIG"/>
    <property type="match status" value="1"/>
</dbReference>
<evidence type="ECO:0000259" key="3">
    <source>
        <dbReference type="PROSITE" id="PS50885"/>
    </source>
</evidence>
<evidence type="ECO:0000256" key="1">
    <source>
        <dbReference type="ARBA" id="ARBA00022801"/>
    </source>
</evidence>
<accession>A0A0W8F3T9</accession>
<dbReference type="Gene3D" id="6.10.340.10">
    <property type="match status" value="1"/>
</dbReference>
<sequence length="638" mass="70031">MPPVSRFSLENLSLRSYMAVCFAIIIIVVAGFLISISYYDIREELIAQNENLRVYGERYVIESVVLVDTGLRLYDNTLNEQMEEAFPAYLASYQASGGEIAEIDLDELKRSLEPGFSGTLDLYIINESGVIVASTVPAVLGLDFRQFPDYFQAITRIREGDSFAVDRVVRSIPSASEGTVTGTLRKFAYMPTPDHRYLLEMGLESDAFFQERTDLSYHGIAARLLGLNPNLVSVRIIDTNRVLVSDPTAPDAVRIDDPAIDLVLANRWGYATTDPASDTTTSYLFADLKDPAAASDMSLVIELVYSGALLQEKLRHVLFLHVLIGSIAVGMGVVLAYGTSRLLTRPIKDIIEDVDTIARGDLDHPVRGMQNPEFTSLENSITTMIQRIRDYSQEIAREKAELQIAATIQLSFLPRTLPRVEGYDIAAASLPAREVGGDFYDLIDLGAGKTGFVIADVAGKGVPAALFMVLSRTTVRFSMQKTGGVSRAMADANRMISADADQGMFVTLFFGILDPRSGVFRYANAGHNPPLHYHAATGEITQLRVTGMAIGVDSDQEYGEDMVTLRQGDILVFYTDGVVEAINIHEEAFGEERLHGVLHRSCHLSAAGLLQEMHEQVQVFVGGAPQFDDITLMVLKAG</sequence>
<dbReference type="InterPro" id="IPR003660">
    <property type="entry name" value="HAMP_dom"/>
</dbReference>
<feature type="transmembrane region" description="Helical" evidence="2">
    <location>
        <begin position="317"/>
        <end position="338"/>
    </location>
</feature>
<keyword evidence="2" id="KW-0812">Transmembrane</keyword>
<gene>
    <name evidence="4" type="ORF">ASZ90_014780</name>
</gene>
<dbReference type="AlphaFoldDB" id="A0A0W8F3T9"/>
<protein>
    <submittedName>
        <fullName evidence="4">Serine phosphatase rsbu, regulator of sigma subunit</fullName>
    </submittedName>
</protein>
<dbReference type="GO" id="GO:0016020">
    <property type="term" value="C:membrane"/>
    <property type="evidence" value="ECO:0007669"/>
    <property type="project" value="InterPro"/>
</dbReference>
<comment type="caution">
    <text evidence="4">The sequence shown here is derived from an EMBL/GenBank/DDBJ whole genome shotgun (WGS) entry which is preliminary data.</text>
</comment>
<dbReference type="SUPFAM" id="SSF81606">
    <property type="entry name" value="PP2C-like"/>
    <property type="match status" value="1"/>
</dbReference>
<dbReference type="Gene3D" id="3.60.40.10">
    <property type="entry name" value="PPM-type phosphatase domain"/>
    <property type="match status" value="1"/>
</dbReference>
<keyword evidence="2" id="KW-1133">Transmembrane helix</keyword>
<dbReference type="Pfam" id="PF07228">
    <property type="entry name" value="SpoIIE"/>
    <property type="match status" value="1"/>
</dbReference>
<dbReference type="GO" id="GO:0007165">
    <property type="term" value="P:signal transduction"/>
    <property type="evidence" value="ECO:0007669"/>
    <property type="project" value="InterPro"/>
</dbReference>
<name>A0A0W8F3T9_9ZZZZ</name>
<feature type="transmembrane region" description="Helical" evidence="2">
    <location>
        <begin position="16"/>
        <end position="39"/>
    </location>
</feature>